<dbReference type="NCBIfam" id="TIGR02532">
    <property type="entry name" value="IV_pilin_GFxxxE"/>
    <property type="match status" value="1"/>
</dbReference>
<dbReference type="STRING" id="262543.Exig_0884"/>
<dbReference type="GO" id="GO:0030420">
    <property type="term" value="P:establishment of competence for transformation"/>
    <property type="evidence" value="ECO:0007669"/>
    <property type="project" value="UniProtKB-KW"/>
</dbReference>
<dbReference type="EMBL" id="CP001022">
    <property type="protein sequence ID" value="ACB60364.1"/>
    <property type="molecule type" value="Genomic_DNA"/>
</dbReference>
<gene>
    <name evidence="4" type="ordered locus">Exig_0884</name>
</gene>
<evidence type="ECO:0000256" key="2">
    <source>
        <dbReference type="ARBA" id="ARBA00023287"/>
    </source>
</evidence>
<sequence>MKNISVQQQGFTLLEVVLSMVAIAFFLILAIDPVLSVQKQKNQLLVETRRLDQMASDQIAEKRTGYDIREGMWCSEGLCLASSIRNDTPRNFVGPLAEPALID</sequence>
<dbReference type="PROSITE" id="PS00409">
    <property type="entry name" value="PROKAR_NTER_METHYL"/>
    <property type="match status" value="1"/>
</dbReference>
<reference evidence="4 5" key="2">
    <citation type="journal article" date="2008" name="BMC Genomics">
        <title>Architecture of thermal adaptation in an Exiguobacterium sibiricum strain isolated from 3 million year old permafrost: a genome and transcriptome approach.</title>
        <authorList>
            <person name="Rodrigues D.F."/>
            <person name="Ivanova N."/>
            <person name="He Z."/>
            <person name="Huebner M."/>
            <person name="Zhou J."/>
            <person name="Tiedje J.M."/>
        </authorList>
    </citation>
    <scope>NUCLEOTIDE SEQUENCE [LARGE SCALE GENOMIC DNA]</scope>
    <source>
        <strain evidence="5">DSM 17290 / CIP 109462 / JCM 13490 / 255-15</strain>
    </source>
</reference>
<dbReference type="InterPro" id="IPR012902">
    <property type="entry name" value="N_methyl_site"/>
</dbReference>
<organism evidence="4 5">
    <name type="scientific">Exiguobacterium sibiricum (strain DSM 17290 / CCUG 55495 / CIP 109462 / JCM 13490 / 255-15)</name>
    <dbReference type="NCBI Taxonomy" id="262543"/>
    <lineage>
        <taxon>Bacteria</taxon>
        <taxon>Bacillati</taxon>
        <taxon>Bacillota</taxon>
        <taxon>Bacilli</taxon>
        <taxon>Bacillales</taxon>
        <taxon>Bacillales Family XII. Incertae Sedis</taxon>
        <taxon>Exiguobacterium</taxon>
    </lineage>
</organism>
<dbReference type="Proteomes" id="UP000001681">
    <property type="component" value="Chromosome"/>
</dbReference>
<dbReference type="Pfam" id="PF07963">
    <property type="entry name" value="N_methyl"/>
    <property type="match status" value="1"/>
</dbReference>
<reference evidence="4 5" key="1">
    <citation type="journal article" date="2006" name="Extremophiles">
        <title>Characterization of Exiguobacterium isolates from the Siberian permafrost. Description of Exiguobacterium sibiricum sp. nov.</title>
        <authorList>
            <person name="Rodrigues D.F."/>
            <person name="Goris J."/>
            <person name="Vishnivetskaya T."/>
            <person name="Gilichinsky D."/>
            <person name="Thomashow M.F."/>
            <person name="Tiedje J.M."/>
        </authorList>
    </citation>
    <scope>NUCLEOTIDE SEQUENCE [LARGE SCALE GENOMIC DNA]</scope>
    <source>
        <strain evidence="5">DSM 17290 / CIP 109462 / JCM 13490 / 255-15</strain>
    </source>
</reference>
<dbReference type="RefSeq" id="WP_012369788.1">
    <property type="nucleotide sequence ID" value="NC_010556.1"/>
</dbReference>
<keyword evidence="5" id="KW-1185">Reference proteome</keyword>
<feature type="transmembrane region" description="Helical" evidence="3">
    <location>
        <begin position="12"/>
        <end position="31"/>
    </location>
</feature>
<evidence type="ECO:0000313" key="5">
    <source>
        <dbReference type="Proteomes" id="UP000001681"/>
    </source>
</evidence>
<protein>
    <recommendedName>
        <fullName evidence="6">Prepilin-type N-terminal cleavage/methylation domain-containing protein</fullName>
    </recommendedName>
</protein>
<dbReference type="GO" id="GO:0009986">
    <property type="term" value="C:cell surface"/>
    <property type="evidence" value="ECO:0007669"/>
    <property type="project" value="UniProtKB-SubCell"/>
</dbReference>
<keyword evidence="3" id="KW-1133">Transmembrane helix</keyword>
<keyword evidence="3" id="KW-0472">Membrane</keyword>
<evidence type="ECO:0000256" key="1">
    <source>
        <dbReference type="ARBA" id="ARBA00004241"/>
    </source>
</evidence>
<evidence type="ECO:0008006" key="6">
    <source>
        <dbReference type="Google" id="ProtNLM"/>
    </source>
</evidence>
<evidence type="ECO:0000256" key="3">
    <source>
        <dbReference type="SAM" id="Phobius"/>
    </source>
</evidence>
<accession>B1YLD2</accession>
<proteinExistence type="predicted"/>
<name>B1YLD2_EXIS2</name>
<dbReference type="AlphaFoldDB" id="B1YLD2"/>
<keyword evidence="3" id="KW-0812">Transmembrane</keyword>
<comment type="subcellular location">
    <subcellularLocation>
        <location evidence="1">Cell surface</location>
    </subcellularLocation>
</comment>
<dbReference type="HOGENOM" id="CLU_2287316_0_0_9"/>
<reference evidence="5" key="3">
    <citation type="submission" date="2008-04" db="EMBL/GenBank/DDBJ databases">
        <title>Complete sequence of chromosome of Exiguobacterium sibiricum 255-15.</title>
        <authorList>
            <consortium name="US DOE Joint Genome Institute"/>
            <person name="Copeland A."/>
            <person name="Lucas S."/>
            <person name="Lapidus A."/>
            <person name="Glavina del Rio T."/>
            <person name="Dalin E."/>
            <person name="Tice H."/>
            <person name="Bruce D."/>
            <person name="Goodwin L."/>
            <person name="Pitluck S."/>
            <person name="Kiss H."/>
            <person name="Chertkov O."/>
            <person name="Monk C."/>
            <person name="Brettin T."/>
            <person name="Detter J.C."/>
            <person name="Han C."/>
            <person name="Kuske C.R."/>
            <person name="Schmutz J."/>
            <person name="Larimer F."/>
            <person name="Land M."/>
            <person name="Hauser L."/>
            <person name="Kyrpides N."/>
            <person name="Mikhailova N."/>
            <person name="Vishnivetskaya T."/>
            <person name="Rodrigues D.F."/>
            <person name="Gilichinsky D."/>
            <person name="Tiedje J."/>
            <person name="Richardson P."/>
        </authorList>
    </citation>
    <scope>NUCLEOTIDE SEQUENCE [LARGE SCALE GENOMIC DNA]</scope>
    <source>
        <strain evidence="5">DSM 17290 / CIP 109462 / JCM 13490 / 255-15</strain>
    </source>
</reference>
<keyword evidence="2" id="KW-0178">Competence</keyword>
<evidence type="ECO:0000313" key="4">
    <source>
        <dbReference type="EMBL" id="ACB60364.1"/>
    </source>
</evidence>
<dbReference type="KEGG" id="esi:Exig_0884"/>